<reference evidence="1" key="1">
    <citation type="journal article" date="2019" name="bioRxiv">
        <title>The Genome of the Zebra Mussel, Dreissena polymorpha: A Resource for Invasive Species Research.</title>
        <authorList>
            <person name="McCartney M.A."/>
            <person name="Auch B."/>
            <person name="Kono T."/>
            <person name="Mallez S."/>
            <person name="Zhang Y."/>
            <person name="Obille A."/>
            <person name="Becker A."/>
            <person name="Abrahante J.E."/>
            <person name="Garbe J."/>
            <person name="Badalamenti J.P."/>
            <person name="Herman A."/>
            <person name="Mangelson H."/>
            <person name="Liachko I."/>
            <person name="Sullivan S."/>
            <person name="Sone E.D."/>
            <person name="Koren S."/>
            <person name="Silverstein K.A.T."/>
            <person name="Beckman K.B."/>
            <person name="Gohl D.M."/>
        </authorList>
    </citation>
    <scope>NUCLEOTIDE SEQUENCE</scope>
    <source>
        <strain evidence="1">Duluth1</strain>
        <tissue evidence="1">Whole animal</tissue>
    </source>
</reference>
<name>A0A9D4QLE1_DREPO</name>
<dbReference type="Proteomes" id="UP000828390">
    <property type="component" value="Unassembled WGS sequence"/>
</dbReference>
<protein>
    <submittedName>
        <fullName evidence="1">Uncharacterized protein</fullName>
    </submittedName>
</protein>
<evidence type="ECO:0000313" key="2">
    <source>
        <dbReference type="Proteomes" id="UP000828390"/>
    </source>
</evidence>
<proteinExistence type="predicted"/>
<gene>
    <name evidence="1" type="ORF">DPMN_108854</name>
</gene>
<comment type="caution">
    <text evidence="1">The sequence shown here is derived from an EMBL/GenBank/DDBJ whole genome shotgun (WGS) entry which is preliminary data.</text>
</comment>
<keyword evidence="2" id="KW-1185">Reference proteome</keyword>
<dbReference type="EMBL" id="JAIWYP010000004">
    <property type="protein sequence ID" value="KAH3835501.1"/>
    <property type="molecule type" value="Genomic_DNA"/>
</dbReference>
<reference evidence="1" key="2">
    <citation type="submission" date="2020-11" db="EMBL/GenBank/DDBJ databases">
        <authorList>
            <person name="McCartney M.A."/>
            <person name="Auch B."/>
            <person name="Kono T."/>
            <person name="Mallez S."/>
            <person name="Becker A."/>
            <person name="Gohl D.M."/>
            <person name="Silverstein K.A.T."/>
            <person name="Koren S."/>
            <person name="Bechman K.B."/>
            <person name="Herman A."/>
            <person name="Abrahante J.E."/>
            <person name="Garbe J."/>
        </authorList>
    </citation>
    <scope>NUCLEOTIDE SEQUENCE</scope>
    <source>
        <strain evidence="1">Duluth1</strain>
        <tissue evidence="1">Whole animal</tissue>
    </source>
</reference>
<dbReference type="AlphaFoldDB" id="A0A9D4QLE1"/>
<organism evidence="1 2">
    <name type="scientific">Dreissena polymorpha</name>
    <name type="common">Zebra mussel</name>
    <name type="synonym">Mytilus polymorpha</name>
    <dbReference type="NCBI Taxonomy" id="45954"/>
    <lineage>
        <taxon>Eukaryota</taxon>
        <taxon>Metazoa</taxon>
        <taxon>Spiralia</taxon>
        <taxon>Lophotrochozoa</taxon>
        <taxon>Mollusca</taxon>
        <taxon>Bivalvia</taxon>
        <taxon>Autobranchia</taxon>
        <taxon>Heteroconchia</taxon>
        <taxon>Euheterodonta</taxon>
        <taxon>Imparidentia</taxon>
        <taxon>Neoheterodontei</taxon>
        <taxon>Myida</taxon>
        <taxon>Dreissenoidea</taxon>
        <taxon>Dreissenidae</taxon>
        <taxon>Dreissena</taxon>
    </lineage>
</organism>
<accession>A0A9D4QLE1</accession>
<sequence length="67" mass="6952">MSGLHPQGGALVMIFGATELGKASLQVQEELCSLGLTTPVDNSAVQPQPWLPAGGSLVQCRRMITGC</sequence>
<evidence type="ECO:0000313" key="1">
    <source>
        <dbReference type="EMBL" id="KAH3835501.1"/>
    </source>
</evidence>